<gene>
    <name evidence="12" type="ORF">BcabD6B2_24620</name>
</gene>
<dbReference type="GO" id="GO:0005743">
    <property type="term" value="C:mitochondrial inner membrane"/>
    <property type="evidence" value="ECO:0007669"/>
    <property type="project" value="UniProtKB-SubCell"/>
</dbReference>
<dbReference type="AlphaFoldDB" id="A0AAV4LTP5"/>
<dbReference type="GO" id="GO:0004408">
    <property type="term" value="F:holocytochrome-c synthase activity"/>
    <property type="evidence" value="ECO:0007669"/>
    <property type="project" value="UniProtKB-EC"/>
</dbReference>
<evidence type="ECO:0000313" key="12">
    <source>
        <dbReference type="EMBL" id="GIX63027.1"/>
    </source>
</evidence>
<evidence type="ECO:0000256" key="11">
    <source>
        <dbReference type="SAM" id="MobiDB-lite"/>
    </source>
</evidence>
<accession>A0AAV4LTP5</accession>
<protein>
    <recommendedName>
        <fullName evidence="3">holocytochrome-c synthase</fullName>
        <ecNumber evidence="3">4.4.1.17</ecNumber>
    </recommendedName>
</protein>
<proteinExistence type="inferred from homology"/>
<keyword evidence="5" id="KW-0479">Metal-binding</keyword>
<dbReference type="EMBL" id="BPLF01000002">
    <property type="protein sequence ID" value="GIX63027.1"/>
    <property type="molecule type" value="Genomic_DNA"/>
</dbReference>
<evidence type="ECO:0000256" key="4">
    <source>
        <dbReference type="ARBA" id="ARBA00022617"/>
    </source>
</evidence>
<keyword evidence="4" id="KW-0349">Heme</keyword>
<keyword evidence="8" id="KW-0496">Mitochondrion</keyword>
<evidence type="ECO:0000256" key="2">
    <source>
        <dbReference type="ARBA" id="ARBA00007255"/>
    </source>
</evidence>
<keyword evidence="6" id="KW-0999">Mitochondrion inner membrane</keyword>
<evidence type="ECO:0000256" key="5">
    <source>
        <dbReference type="ARBA" id="ARBA00022723"/>
    </source>
</evidence>
<dbReference type="EC" id="4.4.1.17" evidence="3"/>
<reference evidence="12 13" key="1">
    <citation type="submission" date="2021-06" db="EMBL/GenBank/DDBJ databases">
        <title>Genome sequence of Babesia caballi.</title>
        <authorList>
            <person name="Yamagishi J."/>
            <person name="Kidaka T."/>
            <person name="Ochi A."/>
        </authorList>
    </citation>
    <scope>NUCLEOTIDE SEQUENCE [LARGE SCALE GENOMIC DNA]</scope>
    <source>
        <strain evidence="12">USDA-D6B2</strain>
    </source>
</reference>
<dbReference type="Proteomes" id="UP001497744">
    <property type="component" value="Unassembled WGS sequence"/>
</dbReference>
<evidence type="ECO:0000256" key="7">
    <source>
        <dbReference type="ARBA" id="ARBA00023004"/>
    </source>
</evidence>
<evidence type="ECO:0000256" key="10">
    <source>
        <dbReference type="ARBA" id="ARBA00023239"/>
    </source>
</evidence>
<comment type="subcellular location">
    <subcellularLocation>
        <location evidence="1">Mitochondrion inner membrane</location>
    </subcellularLocation>
</comment>
<dbReference type="RefSeq" id="XP_067715096.1">
    <property type="nucleotide sequence ID" value="XM_067858995.1"/>
</dbReference>
<organism evidence="12 13">
    <name type="scientific">Babesia caballi</name>
    <dbReference type="NCBI Taxonomy" id="5871"/>
    <lineage>
        <taxon>Eukaryota</taxon>
        <taxon>Sar</taxon>
        <taxon>Alveolata</taxon>
        <taxon>Apicomplexa</taxon>
        <taxon>Aconoidasida</taxon>
        <taxon>Piroplasmida</taxon>
        <taxon>Babesiidae</taxon>
        <taxon>Babesia</taxon>
    </lineage>
</organism>
<evidence type="ECO:0000256" key="1">
    <source>
        <dbReference type="ARBA" id="ARBA00004273"/>
    </source>
</evidence>
<evidence type="ECO:0000313" key="13">
    <source>
        <dbReference type="Proteomes" id="UP001497744"/>
    </source>
</evidence>
<dbReference type="GeneID" id="94194508"/>
<comment type="caution">
    <text evidence="12">The sequence shown here is derived from an EMBL/GenBank/DDBJ whole genome shotgun (WGS) entry which is preliminary data.</text>
</comment>
<sequence>MLTWKAGHRVEASAIPAVVKIHNAINEKAWERVMEYEDLHAQQCQKPVLAHFIGKKDELSIRARVRHFTGYKLPYDRHDWTVDRCGKLVSSEYGHKHLLAGGDQGLDLLGYLVEAAVVVARQLKVVLAGAVGVQEGHEAVVVDADQLILRALHVGDLHVVRGRAHVLVLLAGEDVDAGDVGLRVTVLAGLGGRVLDDLAWLALDHHEAVHLDRTGGDRDGVRRTGEGVPDPCEDEGGAALRGVAAGGSDMSMSMRSNMDSVMMLDMLRLQSSGEDSASTASSGSGDRIMYMKGTISTKALLLHVYRLDRWRDGALPAAVFHVVPRLGLPDAPVEGAEAAGSAGAAEVAAAGRARAEAGEGALRLLPGLLAEAVGVTVPGDVDVGETEVGHERGAVVDGLEVGRNNRHALVGQHLAYDIEHGAARTALKHVATKGLHLTPSGGDGAAFQAGVKVEVAHAEAHVATTHLAEAVDQLVVQRAGRTAEAVQKTLKQRLHLGFRYLAHVEPQAARVLLVVVGEDAAQQLAVARGVVDADQQRISGDAALAALAVQNAAGQVLDAAHVVGVVRGQRAGEILQQDQVRLLGRVGSGVGGGRGGGKAHGEAKPLATTGGGVGAASRRVGYSAVARHAETGLPTHSVHEAQEGGPQSVVRLILQHVDDVALEGVVLDNVQADLAAETPHGTDLATAGLAAENANVGHTRLRRATRIVGGGRPARREPRGHRVKMAQRVEGLVAAEGAGGAAGRLGGPREVKVCIGVVNIGEVAGEAGEGAAGAVAGREQEAVERLHLVPAPRNVAPGGGLCHRG</sequence>
<dbReference type="GO" id="GO:0046872">
    <property type="term" value="F:metal ion binding"/>
    <property type="evidence" value="ECO:0007669"/>
    <property type="project" value="UniProtKB-KW"/>
</dbReference>
<keyword evidence="9" id="KW-0472">Membrane</keyword>
<evidence type="ECO:0000256" key="6">
    <source>
        <dbReference type="ARBA" id="ARBA00022792"/>
    </source>
</evidence>
<evidence type="ECO:0000256" key="9">
    <source>
        <dbReference type="ARBA" id="ARBA00023136"/>
    </source>
</evidence>
<comment type="similarity">
    <text evidence="2">Belongs to the cytochrome c-type heme lyase family.</text>
</comment>
<dbReference type="PANTHER" id="PTHR12743">
    <property type="entry name" value="CYTOCHROME C1 HEME LYASE"/>
    <property type="match status" value="1"/>
</dbReference>
<feature type="region of interest" description="Disordered" evidence="11">
    <location>
        <begin position="591"/>
        <end position="612"/>
    </location>
</feature>
<name>A0AAV4LTP5_BABCB</name>
<keyword evidence="10 12" id="KW-0456">Lyase</keyword>
<dbReference type="Pfam" id="PF01265">
    <property type="entry name" value="Cyto_heme_lyase"/>
    <property type="match status" value="1"/>
</dbReference>
<keyword evidence="7" id="KW-0408">Iron</keyword>
<dbReference type="InterPro" id="IPR000511">
    <property type="entry name" value="Holocyt_c/c1_synthase"/>
</dbReference>
<keyword evidence="13" id="KW-1185">Reference proteome</keyword>
<evidence type="ECO:0000256" key="3">
    <source>
        <dbReference type="ARBA" id="ARBA00012218"/>
    </source>
</evidence>
<evidence type="ECO:0000256" key="8">
    <source>
        <dbReference type="ARBA" id="ARBA00023128"/>
    </source>
</evidence>